<sequence length="288" mass="32299">MGSKSKSSRDYKGSKAQGSSSSSQPPVSFLFIVNELPTNNDPEIEGSIPLRHQHGRWLPPDNHLGFLTQKPGYVYRWNNGDVSLAQGYYWRDDRVGNPVIANGTIYKYEGGDIWPQYYRGATVFYGGSFFQFFTAQGDVGTRDICTSSPEAGWHYLKFHHENRISRVDHDAPEEHLIVRSAGWIPDLLPEAYRSQSTRAVNQGGLGGLLSIVVALVAFSCIDKNELHYALINDRAWRGHRWVPHGRESGRTKGRGVVATIYLDPENTEGSTRDSINNIEQGNTPIFRT</sequence>
<evidence type="ECO:0000313" key="3">
    <source>
        <dbReference type="Proteomes" id="UP000254866"/>
    </source>
</evidence>
<accession>A0A370TZK4</accession>
<gene>
    <name evidence="2" type="ORF">BP5553_00938</name>
</gene>
<feature type="region of interest" description="Disordered" evidence="1">
    <location>
        <begin position="267"/>
        <end position="288"/>
    </location>
</feature>
<keyword evidence="3" id="KW-1185">Reference proteome</keyword>
<proteinExistence type="predicted"/>
<protein>
    <submittedName>
        <fullName evidence="2">Uncharacterized protein</fullName>
    </submittedName>
</protein>
<feature type="region of interest" description="Disordered" evidence="1">
    <location>
        <begin position="1"/>
        <end position="25"/>
    </location>
</feature>
<reference evidence="2 3" key="1">
    <citation type="journal article" date="2018" name="IMA Fungus">
        <title>IMA Genome-F 9: Draft genome sequence of Annulohypoxylon stygium, Aspergillus mulundensis, Berkeleyomyces basicola (syn. Thielaviopsis basicola), Ceratocystis smalleyi, two Cercospora beticola strains, Coleophoma cylindrospora, Fusarium fracticaudum, Phialophora cf. hyalina, and Morchella septimelata.</title>
        <authorList>
            <person name="Wingfield B.D."/>
            <person name="Bills G.F."/>
            <person name="Dong Y."/>
            <person name="Huang W."/>
            <person name="Nel W.J."/>
            <person name="Swalarsk-Parry B.S."/>
            <person name="Vaghefi N."/>
            <person name="Wilken P.M."/>
            <person name="An Z."/>
            <person name="de Beer Z.W."/>
            <person name="De Vos L."/>
            <person name="Chen L."/>
            <person name="Duong T.A."/>
            <person name="Gao Y."/>
            <person name="Hammerbacher A."/>
            <person name="Kikkert J.R."/>
            <person name="Li Y."/>
            <person name="Li H."/>
            <person name="Li K."/>
            <person name="Li Q."/>
            <person name="Liu X."/>
            <person name="Ma X."/>
            <person name="Naidoo K."/>
            <person name="Pethybridge S.J."/>
            <person name="Sun J."/>
            <person name="Steenkamp E.T."/>
            <person name="van der Nest M.A."/>
            <person name="van Wyk S."/>
            <person name="Wingfield M.J."/>
            <person name="Xiong C."/>
            <person name="Yue Q."/>
            <person name="Zhang X."/>
        </authorList>
    </citation>
    <scope>NUCLEOTIDE SEQUENCE [LARGE SCALE GENOMIC DNA]</scope>
    <source>
        <strain evidence="2 3">BP 5553</strain>
    </source>
</reference>
<organism evidence="2 3">
    <name type="scientific">Venustampulla echinocandica</name>
    <dbReference type="NCBI Taxonomy" id="2656787"/>
    <lineage>
        <taxon>Eukaryota</taxon>
        <taxon>Fungi</taxon>
        <taxon>Dikarya</taxon>
        <taxon>Ascomycota</taxon>
        <taxon>Pezizomycotina</taxon>
        <taxon>Leotiomycetes</taxon>
        <taxon>Helotiales</taxon>
        <taxon>Pleuroascaceae</taxon>
        <taxon>Venustampulla</taxon>
    </lineage>
</organism>
<dbReference type="STRING" id="2656787.A0A370TZK4"/>
<name>A0A370TZK4_9HELO</name>
<dbReference type="RefSeq" id="XP_031873615.1">
    <property type="nucleotide sequence ID" value="XM_032009561.1"/>
</dbReference>
<feature type="compositionally biased region" description="Low complexity" evidence="1">
    <location>
        <begin position="14"/>
        <end position="25"/>
    </location>
</feature>
<evidence type="ECO:0000313" key="2">
    <source>
        <dbReference type="EMBL" id="RDL40959.1"/>
    </source>
</evidence>
<dbReference type="AlphaFoldDB" id="A0A370TZK4"/>
<evidence type="ECO:0000256" key="1">
    <source>
        <dbReference type="SAM" id="MobiDB-lite"/>
    </source>
</evidence>
<dbReference type="EMBL" id="NPIC01000001">
    <property type="protein sequence ID" value="RDL40959.1"/>
    <property type="molecule type" value="Genomic_DNA"/>
</dbReference>
<dbReference type="OrthoDB" id="5243686at2759"/>
<dbReference type="Proteomes" id="UP000254866">
    <property type="component" value="Unassembled WGS sequence"/>
</dbReference>
<comment type="caution">
    <text evidence="2">The sequence shown here is derived from an EMBL/GenBank/DDBJ whole genome shotgun (WGS) entry which is preliminary data.</text>
</comment>
<dbReference type="GeneID" id="43593787"/>